<dbReference type="Pfam" id="PF11001">
    <property type="entry name" value="AFUB_07903_YDR124W_hel"/>
    <property type="match status" value="1"/>
</dbReference>
<reference evidence="3 4" key="1">
    <citation type="journal article" date="2023" name="bioRxiv">
        <title>High-quality genome assemblies of four members of thePodospora anserinaspecies complex.</title>
        <authorList>
            <person name="Ament-Velasquez S.L."/>
            <person name="Vogan A.A."/>
            <person name="Wallerman O."/>
            <person name="Hartmann F."/>
            <person name="Gautier V."/>
            <person name="Silar P."/>
            <person name="Giraud T."/>
            <person name="Johannesson H."/>
        </authorList>
    </citation>
    <scope>NUCLEOTIDE SEQUENCE [LARGE SCALE GENOMIC DNA]</scope>
    <source>
        <strain evidence="3 4">CBS 112042</strain>
    </source>
</reference>
<sequence>MWISIARPCQCSGAFQVNIVFLSLSISVFQAISATQQDTKDSANRSTMEFEGIIPPAVMISSNTMAVDEELLPLAPAFLDLAYTSFDPYSHQASFPHHQPPDPTYGGGNHHQEPIGLYHSAGMMLAVDPQSIGYAYVPNCQSLMPVSTPLQLPVQPSTQTQNQRSINTNTLRIGDAEAVWQFYDGRFQLFEQRGCIILARILIKIIAPKKKHHYPYTKGDSAAPPWWPQDGGVDENDRIRHVDPSYIPKTPRIRLLVHLIRLITEPHHRQHPEIQEANFNIGRLESVVMETISTWFQEEPRNGAKRPILEEIFHVAKAEASFKAGQIDDQSIIHVWPAKTLRPKYSKRSAAYNPTANDFDLELPPDMSDLAPDPQFAGSVLAPGSVPEVCLEVPPGPTGSGQDIPAPVGSAVSLPSLPLPIDMIWLPAMAGEYVVDNGQDVQTETYTDQTKLMQHGYAVGGEEQLAGVAYMSVGFPQLCHAGENVHAAAFQTGVIV</sequence>
<comment type="caution">
    <text evidence="3">The sequence shown here is derived from an EMBL/GenBank/DDBJ whole genome shotgun (WGS) entry which is preliminary data.</text>
</comment>
<evidence type="ECO:0000256" key="1">
    <source>
        <dbReference type="SAM" id="SignalP"/>
    </source>
</evidence>
<dbReference type="EMBL" id="JAFFGZ010000002">
    <property type="protein sequence ID" value="KAK4647087.1"/>
    <property type="molecule type" value="Genomic_DNA"/>
</dbReference>
<dbReference type="InterPro" id="IPR021264">
    <property type="entry name" value="AFUB_079030/YDR124W-like"/>
</dbReference>
<keyword evidence="1" id="KW-0732">Signal</keyword>
<evidence type="ECO:0000259" key="2">
    <source>
        <dbReference type="Pfam" id="PF11001"/>
    </source>
</evidence>
<accession>A0ABR0FUR2</accession>
<proteinExistence type="predicted"/>
<feature type="signal peptide" evidence="1">
    <location>
        <begin position="1"/>
        <end position="34"/>
    </location>
</feature>
<protein>
    <recommendedName>
        <fullName evidence="2">Subtelomeric hrmA-associated cluster protein AFUB-079030/YDR124W-like helical bundle domain-containing protein</fullName>
    </recommendedName>
</protein>
<feature type="chain" id="PRO_5046419479" description="Subtelomeric hrmA-associated cluster protein AFUB-079030/YDR124W-like helical bundle domain-containing protein" evidence="1">
    <location>
        <begin position="35"/>
        <end position="496"/>
    </location>
</feature>
<dbReference type="GeneID" id="87894982"/>
<dbReference type="InterPro" id="IPR047092">
    <property type="entry name" value="AFUB_07903/YDR124W-like_hel"/>
</dbReference>
<dbReference type="PANTHER" id="PTHR36102:SF1">
    <property type="entry name" value="YDR124W-LIKE HELICAL BUNDLE DOMAIN-CONTAINING PROTEIN"/>
    <property type="match status" value="1"/>
</dbReference>
<evidence type="ECO:0000313" key="4">
    <source>
        <dbReference type="Proteomes" id="UP001322138"/>
    </source>
</evidence>
<dbReference type="RefSeq" id="XP_062736063.1">
    <property type="nucleotide sequence ID" value="XM_062875500.1"/>
</dbReference>
<evidence type="ECO:0000313" key="3">
    <source>
        <dbReference type="EMBL" id="KAK4647087.1"/>
    </source>
</evidence>
<gene>
    <name evidence="3" type="ORF">QC761_122405</name>
</gene>
<name>A0ABR0FUR2_9PEZI</name>
<organism evidence="3 4">
    <name type="scientific">Podospora bellae-mahoneyi</name>
    <dbReference type="NCBI Taxonomy" id="2093777"/>
    <lineage>
        <taxon>Eukaryota</taxon>
        <taxon>Fungi</taxon>
        <taxon>Dikarya</taxon>
        <taxon>Ascomycota</taxon>
        <taxon>Pezizomycotina</taxon>
        <taxon>Sordariomycetes</taxon>
        <taxon>Sordariomycetidae</taxon>
        <taxon>Sordariales</taxon>
        <taxon>Podosporaceae</taxon>
        <taxon>Podospora</taxon>
    </lineage>
</organism>
<feature type="domain" description="Subtelomeric hrmA-associated cluster protein AFUB-079030/YDR124W-like helical bundle" evidence="2">
    <location>
        <begin position="172"/>
        <end position="317"/>
    </location>
</feature>
<dbReference type="PANTHER" id="PTHR36102">
    <property type="entry name" value="CHROMOSOME 10, WHOLE GENOME SHOTGUN SEQUENCE"/>
    <property type="match status" value="1"/>
</dbReference>
<dbReference type="Proteomes" id="UP001322138">
    <property type="component" value="Unassembled WGS sequence"/>
</dbReference>
<keyword evidence="4" id="KW-1185">Reference proteome</keyword>